<comment type="caution">
    <text evidence="2">The sequence shown here is derived from an EMBL/GenBank/DDBJ whole genome shotgun (WGS) entry which is preliminary data.</text>
</comment>
<feature type="compositionally biased region" description="Gly residues" evidence="1">
    <location>
        <begin position="195"/>
        <end position="205"/>
    </location>
</feature>
<organism evidence="2 3">
    <name type="scientific">Variovorax dokdonensis</name>
    <dbReference type="NCBI Taxonomy" id="344883"/>
    <lineage>
        <taxon>Bacteria</taxon>
        <taxon>Pseudomonadati</taxon>
        <taxon>Pseudomonadota</taxon>
        <taxon>Betaproteobacteria</taxon>
        <taxon>Burkholderiales</taxon>
        <taxon>Comamonadaceae</taxon>
        <taxon>Variovorax</taxon>
    </lineage>
</organism>
<sequence length="205" mass="21775">MSSEEDKGFLSRWSQRKVRARRGEELPIKPAPADVPVPATGGVAGQGEQALPAVSEKARDAAGHDAAQGQPDAPPLTLDDVATLDHQSDFSRFVAPEVSGEVRNAALKKLFSDPHFNVMDGLDVYIDDYGKPDPLPASMLRQMAQAAYLGLVEPEKPGQPENGTVDETVATKPHDENPDLRLQSLHDPGPSGPEPGTGEGTGRQG</sequence>
<proteinExistence type="predicted"/>
<evidence type="ECO:0000313" key="2">
    <source>
        <dbReference type="EMBL" id="MDM0044835.1"/>
    </source>
</evidence>
<evidence type="ECO:0000256" key="1">
    <source>
        <dbReference type="SAM" id="MobiDB-lite"/>
    </source>
</evidence>
<dbReference type="InterPro" id="IPR021735">
    <property type="entry name" value="DUF3306"/>
</dbReference>
<gene>
    <name evidence="2" type="ORF">QTH91_10100</name>
</gene>
<feature type="region of interest" description="Disordered" evidence="1">
    <location>
        <begin position="153"/>
        <end position="205"/>
    </location>
</feature>
<feature type="region of interest" description="Disordered" evidence="1">
    <location>
        <begin position="1"/>
        <end position="79"/>
    </location>
</feature>
<name>A0ABT7NA61_9BURK</name>
<dbReference type="RefSeq" id="WP_286659948.1">
    <property type="nucleotide sequence ID" value="NZ_JASZYV010000002.1"/>
</dbReference>
<dbReference type="EMBL" id="JASZYV010000002">
    <property type="protein sequence ID" value="MDM0044835.1"/>
    <property type="molecule type" value="Genomic_DNA"/>
</dbReference>
<keyword evidence="3" id="KW-1185">Reference proteome</keyword>
<accession>A0ABT7NA61</accession>
<reference evidence="2" key="1">
    <citation type="submission" date="2023-06" db="EMBL/GenBank/DDBJ databases">
        <authorList>
            <person name="Jiang Y."/>
            <person name="Liu Q."/>
        </authorList>
    </citation>
    <scope>NUCLEOTIDE SEQUENCE</scope>
    <source>
        <strain evidence="2">CGMCC 1.12089</strain>
    </source>
</reference>
<dbReference type="Proteomes" id="UP001174908">
    <property type="component" value="Unassembled WGS sequence"/>
</dbReference>
<dbReference type="Pfam" id="PF11748">
    <property type="entry name" value="DUF3306"/>
    <property type="match status" value="1"/>
</dbReference>
<evidence type="ECO:0000313" key="3">
    <source>
        <dbReference type="Proteomes" id="UP001174908"/>
    </source>
</evidence>
<protein>
    <submittedName>
        <fullName evidence="2">DUF3306 domain-containing protein</fullName>
    </submittedName>
</protein>